<protein>
    <submittedName>
        <fullName evidence="1">Uncharacterized protein</fullName>
    </submittedName>
</protein>
<proteinExistence type="predicted"/>
<accession>A0A1Q9D129</accession>
<dbReference type="OrthoDB" id="444494at2759"/>
<dbReference type="AlphaFoldDB" id="A0A1Q9D129"/>
<reference evidence="1 2" key="1">
    <citation type="submission" date="2016-02" db="EMBL/GenBank/DDBJ databases">
        <title>Genome analysis of coral dinoflagellate symbionts highlights evolutionary adaptations to a symbiotic lifestyle.</title>
        <authorList>
            <person name="Aranda M."/>
            <person name="Li Y."/>
            <person name="Liew Y.J."/>
            <person name="Baumgarten S."/>
            <person name="Simakov O."/>
            <person name="Wilson M."/>
            <person name="Piel J."/>
            <person name="Ashoor H."/>
            <person name="Bougouffa S."/>
            <person name="Bajic V.B."/>
            <person name="Ryu T."/>
            <person name="Ravasi T."/>
            <person name="Bayer T."/>
            <person name="Micklem G."/>
            <person name="Kim H."/>
            <person name="Bhak J."/>
            <person name="Lajeunesse T.C."/>
            <person name="Voolstra C.R."/>
        </authorList>
    </citation>
    <scope>NUCLEOTIDE SEQUENCE [LARGE SCALE GENOMIC DNA]</scope>
    <source>
        <strain evidence="1 2">CCMP2467</strain>
    </source>
</reference>
<evidence type="ECO:0000313" key="1">
    <source>
        <dbReference type="EMBL" id="OLP88880.1"/>
    </source>
</evidence>
<comment type="caution">
    <text evidence="1">The sequence shown here is derived from an EMBL/GenBank/DDBJ whole genome shotgun (WGS) entry which is preliminary data.</text>
</comment>
<gene>
    <name evidence="1" type="ORF">AK812_SmicGene29703</name>
</gene>
<keyword evidence="2" id="KW-1185">Reference proteome</keyword>
<evidence type="ECO:0000313" key="2">
    <source>
        <dbReference type="Proteomes" id="UP000186817"/>
    </source>
</evidence>
<dbReference type="EMBL" id="LSRX01000789">
    <property type="protein sequence ID" value="OLP88880.1"/>
    <property type="molecule type" value="Genomic_DNA"/>
</dbReference>
<name>A0A1Q9D129_SYMMI</name>
<dbReference type="Proteomes" id="UP000186817">
    <property type="component" value="Unassembled WGS sequence"/>
</dbReference>
<organism evidence="1 2">
    <name type="scientific">Symbiodinium microadriaticum</name>
    <name type="common">Dinoflagellate</name>
    <name type="synonym">Zooxanthella microadriatica</name>
    <dbReference type="NCBI Taxonomy" id="2951"/>
    <lineage>
        <taxon>Eukaryota</taxon>
        <taxon>Sar</taxon>
        <taxon>Alveolata</taxon>
        <taxon>Dinophyceae</taxon>
        <taxon>Suessiales</taxon>
        <taxon>Symbiodiniaceae</taxon>
        <taxon>Symbiodinium</taxon>
    </lineage>
</organism>
<sequence length="208" mass="22834">MPAETQTLQDTSHLPQSPRALSDVTNVDAYQKNGGAAQTSFLDYNNDDSRTGMDRITHQPDVASRDACEEMCNREDSCREARTHFQAKTICETILLDTPNATIEGEWTASRSVPGFTGRNYLLDRTCYTPYPNRASNVPIVITQGGQATTIRVNQKQGREKLLGKYTFAKGDTVKLATYGVDGKVVADALYTSWKKGVSCAVSVGVRD</sequence>